<accession>A0ABN1D088</accession>
<gene>
    <name evidence="2" type="ORF">GCM10009533_32230</name>
</gene>
<name>A0ABN1D088_SACER</name>
<evidence type="ECO:0000313" key="3">
    <source>
        <dbReference type="Proteomes" id="UP001500729"/>
    </source>
</evidence>
<evidence type="ECO:0000256" key="1">
    <source>
        <dbReference type="SAM" id="MobiDB-lite"/>
    </source>
</evidence>
<keyword evidence="3" id="KW-1185">Reference proteome</keyword>
<sequence>MEYSRANSSVWFDGAARLVMSRPGRPEGALEPSSTNRESTAGDKKHVLRVEDEEGHTDKKGNTAIVRPASHKLPSSGRESTALCISCLPQAGVMPADFL</sequence>
<evidence type="ECO:0000313" key="2">
    <source>
        <dbReference type="EMBL" id="GAA0530570.1"/>
    </source>
</evidence>
<dbReference type="EMBL" id="BAAAGS010000019">
    <property type="protein sequence ID" value="GAA0530570.1"/>
    <property type="molecule type" value="Genomic_DNA"/>
</dbReference>
<reference evidence="2 3" key="1">
    <citation type="journal article" date="2019" name="Int. J. Syst. Evol. Microbiol.">
        <title>The Global Catalogue of Microorganisms (GCM) 10K type strain sequencing project: providing services to taxonomists for standard genome sequencing and annotation.</title>
        <authorList>
            <consortium name="The Broad Institute Genomics Platform"/>
            <consortium name="The Broad Institute Genome Sequencing Center for Infectious Disease"/>
            <person name="Wu L."/>
            <person name="Ma J."/>
        </authorList>
    </citation>
    <scope>NUCLEOTIDE SEQUENCE [LARGE SCALE GENOMIC DNA]</scope>
    <source>
        <strain evidence="2 3">JCM 10303</strain>
    </source>
</reference>
<comment type="caution">
    <text evidence="2">The sequence shown here is derived from an EMBL/GenBank/DDBJ whole genome shotgun (WGS) entry which is preliminary data.</text>
</comment>
<feature type="region of interest" description="Disordered" evidence="1">
    <location>
        <begin position="22"/>
        <end position="77"/>
    </location>
</feature>
<protein>
    <submittedName>
        <fullName evidence="2">Uncharacterized protein</fullName>
    </submittedName>
</protein>
<organism evidence="2 3">
    <name type="scientific">Saccharopolyspora erythraea</name>
    <name type="common">Streptomyces erythraeus</name>
    <dbReference type="NCBI Taxonomy" id="1836"/>
    <lineage>
        <taxon>Bacteria</taxon>
        <taxon>Bacillati</taxon>
        <taxon>Actinomycetota</taxon>
        <taxon>Actinomycetes</taxon>
        <taxon>Pseudonocardiales</taxon>
        <taxon>Pseudonocardiaceae</taxon>
        <taxon>Saccharopolyspora</taxon>
    </lineage>
</organism>
<feature type="compositionally biased region" description="Basic and acidic residues" evidence="1">
    <location>
        <begin position="40"/>
        <end position="61"/>
    </location>
</feature>
<dbReference type="Proteomes" id="UP001500729">
    <property type="component" value="Unassembled WGS sequence"/>
</dbReference>
<proteinExistence type="predicted"/>